<dbReference type="InterPro" id="IPR005255">
    <property type="entry name" value="PdxA_fam"/>
</dbReference>
<evidence type="ECO:0000256" key="3">
    <source>
        <dbReference type="ARBA" id="ARBA00023027"/>
    </source>
</evidence>
<keyword evidence="1" id="KW-0479">Metal-binding</keyword>
<evidence type="ECO:0000313" key="5">
    <source>
        <dbReference type="Proteomes" id="UP001162800"/>
    </source>
</evidence>
<proteinExistence type="predicted"/>
<dbReference type="GO" id="GO:0050570">
    <property type="term" value="F:4-hydroxythreonine-4-phosphate dehydrogenase activity"/>
    <property type="evidence" value="ECO:0007669"/>
    <property type="project" value="UniProtKB-EC"/>
</dbReference>
<keyword evidence="5" id="KW-1185">Reference proteome</keyword>
<dbReference type="PANTHER" id="PTHR30004">
    <property type="entry name" value="4-HYDROXYTHREONINE-4-PHOSPHATE DEHYDROGENASE"/>
    <property type="match status" value="1"/>
</dbReference>
<reference evidence="4" key="1">
    <citation type="submission" date="2022-09" db="EMBL/GenBank/DDBJ databases">
        <title>The complete genome of Acidovorax sp. 5MLIR.</title>
        <authorList>
            <person name="Liu L."/>
            <person name="Yue J."/>
            <person name="Yang F."/>
            <person name="Yuan J."/>
            <person name="Li L."/>
        </authorList>
    </citation>
    <scope>NUCLEOTIDE SEQUENCE</scope>
    <source>
        <strain evidence="4">5MLIR</strain>
    </source>
</reference>
<protein>
    <submittedName>
        <fullName evidence="4">4-hydroxythreonine-4-phosphate dehydrogenase PdxA</fullName>
        <ecNumber evidence="4">1.1.1.262</ecNumber>
    </submittedName>
</protein>
<dbReference type="Pfam" id="PF04166">
    <property type="entry name" value="PdxA"/>
    <property type="match status" value="1"/>
</dbReference>
<dbReference type="EC" id="1.1.1.262" evidence="4"/>
<name>A0ABY6GC83_9BURK</name>
<sequence>MSPSESSARAIAITQGDCAGIGPETIAKAFRDAPEALRGCFAVGELQTMRRAADAVQRAGDSSLPIAVIDGPDEAWSVPKHCLPLLALPGLPGPAPWGAISREAGEAAARCVEWAATAALQGRIAALVTAPLHKEALSLAGIDFPGHTELLQAAAAAHAGVALADMPVRMMLANDELRTVLVSIHMALRAALEAVTAPQVLETLRITHEALGRTLGRAPRIAVAGLNPHAGEGGLFGREEIEHIAPAIVAARAQGMDVHGPFAPDTVFMRARNAPGHPGEFDVVLAMYHDQGLIPVKYLGVEQGVNVTLGLPLVRTSPDHGTAFDIAGQGLADASSLIAAVRMARQLAR</sequence>
<keyword evidence="3" id="KW-0520">NAD</keyword>
<gene>
    <name evidence="4" type="primary">pdxA</name>
    <name evidence="4" type="ORF">M9799_05415</name>
</gene>
<evidence type="ECO:0000256" key="1">
    <source>
        <dbReference type="ARBA" id="ARBA00022723"/>
    </source>
</evidence>
<dbReference type="Gene3D" id="3.40.718.10">
    <property type="entry name" value="Isopropylmalate Dehydrogenase"/>
    <property type="match status" value="1"/>
</dbReference>
<evidence type="ECO:0000256" key="2">
    <source>
        <dbReference type="ARBA" id="ARBA00023002"/>
    </source>
</evidence>
<dbReference type="PANTHER" id="PTHR30004:SF6">
    <property type="entry name" value="D-THREONATE 4-PHOSPHATE DEHYDROGENASE"/>
    <property type="match status" value="1"/>
</dbReference>
<dbReference type="NCBIfam" id="TIGR00557">
    <property type="entry name" value="pdxA"/>
    <property type="match status" value="1"/>
</dbReference>
<keyword evidence="2 4" id="KW-0560">Oxidoreductase</keyword>
<dbReference type="EMBL" id="CP106881">
    <property type="protein sequence ID" value="UYG52679.1"/>
    <property type="molecule type" value="Genomic_DNA"/>
</dbReference>
<evidence type="ECO:0000313" key="4">
    <source>
        <dbReference type="EMBL" id="UYG52679.1"/>
    </source>
</evidence>
<dbReference type="SUPFAM" id="SSF53659">
    <property type="entry name" value="Isocitrate/Isopropylmalate dehydrogenase-like"/>
    <property type="match status" value="1"/>
</dbReference>
<organism evidence="4 5">
    <name type="scientific">Comamonas endophytica</name>
    <dbReference type="NCBI Taxonomy" id="2949090"/>
    <lineage>
        <taxon>Bacteria</taxon>
        <taxon>Pseudomonadati</taxon>
        <taxon>Pseudomonadota</taxon>
        <taxon>Betaproteobacteria</taxon>
        <taxon>Burkholderiales</taxon>
        <taxon>Comamonadaceae</taxon>
        <taxon>Comamonas</taxon>
    </lineage>
</organism>
<dbReference type="RefSeq" id="WP_231043460.1">
    <property type="nucleotide sequence ID" value="NZ_CP106881.1"/>
</dbReference>
<dbReference type="Proteomes" id="UP001162800">
    <property type="component" value="Chromosome"/>
</dbReference>
<accession>A0ABY6GC83</accession>